<evidence type="ECO:0000259" key="5">
    <source>
        <dbReference type="Pfam" id="PF04198"/>
    </source>
</evidence>
<keyword evidence="3" id="KW-0238">DNA-binding</keyword>
<protein>
    <submittedName>
        <fullName evidence="6">Sugar-binding transcriptional regulator</fullName>
    </submittedName>
</protein>
<accession>A0ABZ2YC95</accession>
<evidence type="ECO:0000256" key="1">
    <source>
        <dbReference type="ARBA" id="ARBA00010466"/>
    </source>
</evidence>
<evidence type="ECO:0000256" key="2">
    <source>
        <dbReference type="ARBA" id="ARBA00023015"/>
    </source>
</evidence>
<sequence length="325" mass="35896">MPRPKSDNPELMAKIARMYYEDELNIIEIADIFGVSRQLCSRLLKEAKDRGLVQIRIVDPTREREKEIEDRLQEVFGLRAVRCVETFTLESELTRKIVGAAAGHFLLRLLKAGDTIGVAYGRTIYEVVRLMRPSVSIPNLTVVQIMGGMSRVSGDIMATEIPRRLGEVLKAKVVYLLAPAFTKDRASKEAMLQDPTIRATLSEKLDVALVGIGGVSPDSTLIRTGTITQEEFQELVNRKAVGDVVGTYYNLQGEIVHFSGDERRIALSVDDLRQVPWVVGVVGGLEKVDAILGALRGRLVNALVIDSVTAREVLKRGGFNIQPGD</sequence>
<dbReference type="SUPFAM" id="SSF100950">
    <property type="entry name" value="NagB/RpiA/CoA transferase-like"/>
    <property type="match status" value="1"/>
</dbReference>
<proteinExistence type="inferred from homology"/>
<feature type="domain" description="Sugar-binding" evidence="5">
    <location>
        <begin position="65"/>
        <end position="315"/>
    </location>
</feature>
<dbReference type="Proteomes" id="UP001461341">
    <property type="component" value="Chromosome"/>
</dbReference>
<keyword evidence="2" id="KW-0805">Transcription regulation</keyword>
<dbReference type="Pfam" id="PF04198">
    <property type="entry name" value="Sugar-bind"/>
    <property type="match status" value="1"/>
</dbReference>
<keyword evidence="4" id="KW-0804">Transcription</keyword>
<gene>
    <name evidence="6" type="ORF">QBE54_09300</name>
</gene>
<evidence type="ECO:0000313" key="6">
    <source>
        <dbReference type="EMBL" id="WZL75771.1"/>
    </source>
</evidence>
<dbReference type="PANTHER" id="PTHR34294:SF1">
    <property type="entry name" value="TRANSCRIPTIONAL REGULATOR LSRR"/>
    <property type="match status" value="1"/>
</dbReference>
<dbReference type="EMBL" id="CP121689">
    <property type="protein sequence ID" value="WZL75771.1"/>
    <property type="molecule type" value="Genomic_DNA"/>
</dbReference>
<dbReference type="InterPro" id="IPR051054">
    <property type="entry name" value="SorC_transcr_regulators"/>
</dbReference>
<dbReference type="InterPro" id="IPR007324">
    <property type="entry name" value="Sugar-bd_dom_put"/>
</dbReference>
<evidence type="ECO:0000256" key="3">
    <source>
        <dbReference type="ARBA" id="ARBA00023125"/>
    </source>
</evidence>
<dbReference type="Gene3D" id="3.40.50.1360">
    <property type="match status" value="1"/>
</dbReference>
<name>A0ABZ2YC95_9BACT</name>
<comment type="similarity">
    <text evidence="1">Belongs to the SorC transcriptional regulatory family.</text>
</comment>
<organism evidence="6 7">
    <name type="scientific">Thermatribacter velox</name>
    <dbReference type="NCBI Taxonomy" id="3039681"/>
    <lineage>
        <taxon>Bacteria</taxon>
        <taxon>Pseudomonadati</taxon>
        <taxon>Atribacterota</taxon>
        <taxon>Atribacteria</taxon>
        <taxon>Atribacterales</taxon>
        <taxon>Thermatribacteraceae</taxon>
        <taxon>Thermatribacter</taxon>
    </lineage>
</organism>
<reference evidence="6 7" key="1">
    <citation type="submission" date="2023-03" db="EMBL/GenBank/DDBJ databases">
        <title>Novel Species.</title>
        <authorList>
            <person name="Ma S."/>
        </authorList>
    </citation>
    <scope>NUCLEOTIDE SEQUENCE [LARGE SCALE GENOMIC DNA]</scope>
    <source>
        <strain evidence="6 7">B11</strain>
    </source>
</reference>
<evidence type="ECO:0000256" key="4">
    <source>
        <dbReference type="ARBA" id="ARBA00023163"/>
    </source>
</evidence>
<dbReference type="Gene3D" id="1.10.10.60">
    <property type="entry name" value="Homeodomain-like"/>
    <property type="match status" value="1"/>
</dbReference>
<dbReference type="RefSeq" id="WP_369017921.1">
    <property type="nucleotide sequence ID" value="NZ_CP121689.1"/>
</dbReference>
<dbReference type="InterPro" id="IPR037171">
    <property type="entry name" value="NagB/RpiA_transferase-like"/>
</dbReference>
<dbReference type="PANTHER" id="PTHR34294">
    <property type="entry name" value="TRANSCRIPTIONAL REGULATOR-RELATED"/>
    <property type="match status" value="1"/>
</dbReference>
<keyword evidence="7" id="KW-1185">Reference proteome</keyword>
<evidence type="ECO:0000313" key="7">
    <source>
        <dbReference type="Proteomes" id="UP001461341"/>
    </source>
</evidence>